<name>A0A5Q0UFJ3_9ARCH</name>
<dbReference type="EMBL" id="CP040089">
    <property type="protein sequence ID" value="QGA80382.1"/>
    <property type="molecule type" value="Genomic_DNA"/>
</dbReference>
<dbReference type="PANTHER" id="PTHR46708">
    <property type="entry name" value="TENASCIN"/>
    <property type="match status" value="1"/>
</dbReference>
<dbReference type="Gene3D" id="2.60.40.10">
    <property type="entry name" value="Immunoglobulins"/>
    <property type="match status" value="2"/>
</dbReference>
<sequence length="755" mass="83426">MALSNVLDDFEDNDLAEWNNVSGLNTDSTSYSGSYSAHGDHGTNYDNYLMAERGFGEEISKFRIYYKETSNSHGAAYQLFDSSGNRVCGFGTTNPGWTYTDGSSGVDAYSSSNYNDWHEVTLTFDYSAGTYDIRWENLSTGTVKNYTANLDTNNPVTSIEIVNVNQPEDIADQTMDQNTCCGAAYDHWTDYIQYEPRVSAPSQPQNVSVTVDANDQITVHWDEPDDWGGERGDYNVDINRDGMGYTNPRGAPNLINDDGSTSYSQAYTPSSDEPYDRVVGIDSSFKFRIRAQNSAGNSSWTYSSTVYTEPIPPHKPSVSRPDANTFEFKWTNKTDQASLGSISTTLVLREDTGSGYGNWQRFWGTDVTSKGDTQTLTIDTNTTLEADMSGETLNEDARYQFKIRYWNGSSGSENVHFDYGNNGNVYFEDDFESGDLSNWDSTTGANVRSDSGNGDLGISGADQGTYWVDLTQDIDNDGNLIQKNLGDLSGESDVIVKCVMATGSMDNSTEWTVIDWYDGSSWQEIVAHGHEYNKQGWVEVSALVPNSYLSTDNRIRLGGRGGLGGADFHGFDRVVISDILHEYTKPAAPTNLVSRATGSGELELGWTDNASFEDQYEIFYRQTGASSWTDDQTISSDSEKATITGLPNATRYELKTREVVEQPRNGSVNEWWFHDNIHPNISTPLGATKLNTPSGSIEVPVFDLQDVDRSFMRLSTPSGTGALNFVDPSNADLDQIRVNTESYGVQGLSSEVENE</sequence>
<feature type="domain" description="Fibronectin type-III" evidence="3">
    <location>
        <begin position="588"/>
        <end position="680"/>
    </location>
</feature>
<dbReference type="InterPro" id="IPR013783">
    <property type="entry name" value="Ig-like_fold"/>
</dbReference>
<feature type="domain" description="Fibronectin type-III" evidence="3">
    <location>
        <begin position="203"/>
        <end position="311"/>
    </location>
</feature>
<dbReference type="OrthoDB" id="241852at2157"/>
<proteinExistence type="predicted"/>
<protein>
    <submittedName>
        <fullName evidence="4">Fibronectin type III domain-containing protein</fullName>
    </submittedName>
</protein>
<dbReference type="InterPro" id="IPR036116">
    <property type="entry name" value="FN3_sf"/>
</dbReference>
<dbReference type="SMART" id="SM00060">
    <property type="entry name" value="FN3"/>
    <property type="match status" value="3"/>
</dbReference>
<keyword evidence="1" id="KW-0677">Repeat</keyword>
<keyword evidence="5" id="KW-1185">Reference proteome</keyword>
<feature type="compositionally biased region" description="Polar residues" evidence="2">
    <location>
        <begin position="258"/>
        <end position="271"/>
    </location>
</feature>
<gene>
    <name evidence="4" type="ORF">LC1Nh_0482</name>
</gene>
<dbReference type="CDD" id="cd00063">
    <property type="entry name" value="FN3"/>
    <property type="match status" value="2"/>
</dbReference>
<evidence type="ECO:0000256" key="2">
    <source>
        <dbReference type="SAM" id="MobiDB-lite"/>
    </source>
</evidence>
<feature type="region of interest" description="Disordered" evidence="2">
    <location>
        <begin position="252"/>
        <end position="274"/>
    </location>
</feature>
<dbReference type="PANTHER" id="PTHR46708:SF2">
    <property type="entry name" value="FIBRONECTIN TYPE-III DOMAIN-CONTAINING PROTEIN"/>
    <property type="match status" value="1"/>
</dbReference>
<dbReference type="InterPro" id="IPR003961">
    <property type="entry name" value="FN3_dom"/>
</dbReference>
<evidence type="ECO:0000259" key="3">
    <source>
        <dbReference type="PROSITE" id="PS50853"/>
    </source>
</evidence>
<dbReference type="RefSeq" id="WP_153550120.1">
    <property type="nucleotide sequence ID" value="NZ_CP040089.1"/>
</dbReference>
<dbReference type="KEGG" id="ncon:LC1Nh_0482"/>
<dbReference type="InterPro" id="IPR050991">
    <property type="entry name" value="ECM_Regulatory_Proteins"/>
</dbReference>
<dbReference type="SUPFAM" id="SSF49265">
    <property type="entry name" value="Fibronectin type III"/>
    <property type="match status" value="1"/>
</dbReference>
<organism evidence="4 5">
    <name type="scientific">Candidatus Nanohalobium constans</name>
    <dbReference type="NCBI Taxonomy" id="2565781"/>
    <lineage>
        <taxon>Archaea</taxon>
        <taxon>Candidatus Nanohalarchaeota</taxon>
        <taxon>Candidatus Nanohalobia</taxon>
        <taxon>Candidatus Nanohalobiales</taxon>
        <taxon>Candidatus Nanohalobiaceae</taxon>
        <taxon>Candidatus Nanohalobium</taxon>
    </lineage>
</organism>
<dbReference type="AlphaFoldDB" id="A0A5Q0UFJ3"/>
<evidence type="ECO:0000256" key="1">
    <source>
        <dbReference type="ARBA" id="ARBA00022737"/>
    </source>
</evidence>
<dbReference type="GeneID" id="42364865"/>
<reference evidence="5" key="1">
    <citation type="submission" date="2019-05" db="EMBL/GenBank/DDBJ databases">
        <title>Candidatus Nanohalobium constans, a novel model system to study the DPANN nano-sized archaea: genomic and physiological characterization of a nanoarchaeon co-cultured with its chitinotrophic host.</title>
        <authorList>
            <person name="La Cono V."/>
            <person name="Arcadi E."/>
            <person name="Crisafi F."/>
            <person name="Denaro R."/>
            <person name="La Spada G."/>
            <person name="Messina E."/>
            <person name="Smedile F."/>
            <person name="Toshchakov S.V."/>
            <person name="Shevchenko M.A."/>
            <person name="Golyshin P.N."/>
            <person name="Golyshina O.V."/>
            <person name="Ferrer M."/>
            <person name="Rohde M."/>
            <person name="Mushegian A."/>
            <person name="Sorokin D.Y."/>
            <person name="Giuliano L."/>
            <person name="Yakimov M.M."/>
        </authorList>
    </citation>
    <scope>NUCLEOTIDE SEQUENCE [LARGE SCALE GENOMIC DNA]</scope>
    <source>
        <strain evidence="5">LC1Nh</strain>
    </source>
</reference>
<accession>A0A5Q0UFJ3</accession>
<evidence type="ECO:0000313" key="5">
    <source>
        <dbReference type="Proteomes" id="UP000377803"/>
    </source>
</evidence>
<dbReference type="PROSITE" id="PS50853">
    <property type="entry name" value="FN3"/>
    <property type="match status" value="2"/>
</dbReference>
<dbReference type="Proteomes" id="UP000377803">
    <property type="component" value="Chromosome"/>
</dbReference>
<evidence type="ECO:0000313" key="4">
    <source>
        <dbReference type="EMBL" id="QGA80382.1"/>
    </source>
</evidence>